<dbReference type="InterPro" id="IPR019321">
    <property type="entry name" value="Nucleoporin_Nup88"/>
</dbReference>
<dbReference type="EMBL" id="VTPC01091057">
    <property type="protein sequence ID" value="KAF2879892.1"/>
    <property type="molecule type" value="Genomic_DNA"/>
</dbReference>
<protein>
    <submittedName>
        <fullName evidence="1">Uncharacterized protein</fullName>
    </submittedName>
</protein>
<sequence length="70" mass="8146">MSASLDYLSLNKHKLFENLRETLPKDIIKTQNVLVVKDGVVYIWNFQDSCILTLNIKESRCREDNAVPHQ</sequence>
<accession>A0A8K0C8T1</accession>
<name>A0A8K0C8T1_IGNLU</name>
<dbReference type="OrthoDB" id="341482at2759"/>
<dbReference type="Proteomes" id="UP000801492">
    <property type="component" value="Unassembled WGS sequence"/>
</dbReference>
<gene>
    <name evidence="1" type="ORF">ILUMI_26277</name>
</gene>
<keyword evidence="2" id="KW-1185">Reference proteome</keyword>
<feature type="non-terminal residue" evidence="1">
    <location>
        <position position="70"/>
    </location>
</feature>
<proteinExistence type="predicted"/>
<organism evidence="1 2">
    <name type="scientific">Ignelater luminosus</name>
    <name type="common">Cucubano</name>
    <name type="synonym">Pyrophorus luminosus</name>
    <dbReference type="NCBI Taxonomy" id="2038154"/>
    <lineage>
        <taxon>Eukaryota</taxon>
        <taxon>Metazoa</taxon>
        <taxon>Ecdysozoa</taxon>
        <taxon>Arthropoda</taxon>
        <taxon>Hexapoda</taxon>
        <taxon>Insecta</taxon>
        <taxon>Pterygota</taxon>
        <taxon>Neoptera</taxon>
        <taxon>Endopterygota</taxon>
        <taxon>Coleoptera</taxon>
        <taxon>Polyphaga</taxon>
        <taxon>Elateriformia</taxon>
        <taxon>Elateroidea</taxon>
        <taxon>Elateridae</taxon>
        <taxon>Agrypninae</taxon>
        <taxon>Pyrophorini</taxon>
        <taxon>Ignelater</taxon>
    </lineage>
</organism>
<dbReference type="Pfam" id="PF10168">
    <property type="entry name" value="Nup88"/>
    <property type="match status" value="1"/>
</dbReference>
<dbReference type="AlphaFoldDB" id="A0A8K0C8T1"/>
<comment type="caution">
    <text evidence="1">The sequence shown here is derived from an EMBL/GenBank/DDBJ whole genome shotgun (WGS) entry which is preliminary data.</text>
</comment>
<evidence type="ECO:0000313" key="2">
    <source>
        <dbReference type="Proteomes" id="UP000801492"/>
    </source>
</evidence>
<reference evidence="1" key="1">
    <citation type="submission" date="2019-08" db="EMBL/GenBank/DDBJ databases">
        <title>The genome of the North American firefly Photinus pyralis.</title>
        <authorList>
            <consortium name="Photinus pyralis genome working group"/>
            <person name="Fallon T.R."/>
            <person name="Sander Lower S.E."/>
            <person name="Weng J.-K."/>
        </authorList>
    </citation>
    <scope>NUCLEOTIDE SEQUENCE</scope>
    <source>
        <strain evidence="1">TRF0915ILg1</strain>
        <tissue evidence="1">Whole body</tissue>
    </source>
</reference>
<evidence type="ECO:0000313" key="1">
    <source>
        <dbReference type="EMBL" id="KAF2879892.1"/>
    </source>
</evidence>